<keyword evidence="1" id="KW-0472">Membrane</keyword>
<organism evidence="2 3">
    <name type="scientific">Rotaria socialis</name>
    <dbReference type="NCBI Taxonomy" id="392032"/>
    <lineage>
        <taxon>Eukaryota</taxon>
        <taxon>Metazoa</taxon>
        <taxon>Spiralia</taxon>
        <taxon>Gnathifera</taxon>
        <taxon>Rotifera</taxon>
        <taxon>Eurotatoria</taxon>
        <taxon>Bdelloidea</taxon>
        <taxon>Philodinida</taxon>
        <taxon>Philodinidae</taxon>
        <taxon>Rotaria</taxon>
    </lineage>
</organism>
<evidence type="ECO:0000256" key="1">
    <source>
        <dbReference type="SAM" id="Phobius"/>
    </source>
</evidence>
<reference evidence="2" key="1">
    <citation type="submission" date="2021-02" db="EMBL/GenBank/DDBJ databases">
        <authorList>
            <person name="Nowell W R."/>
        </authorList>
    </citation>
    <scope>NUCLEOTIDE SEQUENCE</scope>
</reference>
<dbReference type="Proteomes" id="UP000663825">
    <property type="component" value="Unassembled WGS sequence"/>
</dbReference>
<dbReference type="OrthoDB" id="10032094at2759"/>
<feature type="transmembrane region" description="Helical" evidence="1">
    <location>
        <begin position="221"/>
        <end position="243"/>
    </location>
</feature>
<proteinExistence type="predicted"/>
<dbReference type="AlphaFoldDB" id="A0A817XCF7"/>
<protein>
    <submittedName>
        <fullName evidence="2">Uncharacterized protein</fullName>
    </submittedName>
</protein>
<keyword evidence="1" id="KW-1133">Transmembrane helix</keyword>
<gene>
    <name evidence="2" type="ORF">TIS948_LOCUS24770</name>
</gene>
<sequence>MATIVQTRTTSNVQTRLDKQSENASDDISQKWFTQLLKTVEQSHFQAYAHAWAFNSSITNSTCRLCTTIVIVIFPSKVFDMDYVQIYDERKKSTARLLIAADNILKKDYLNIYFRGAIGIFFFDQQLNQDVYIPPDDNGNFRFNWDQDIIYKLVYSNDSRSLSMSASSSTTKSWNILTIIGSIIIIWLGSMIPSLWSNLYDDAIKHFFYDYKLNMQSEGLYWIRVVLLLVISVIYIASMVYFTPTLIKSVVNKIKNYFQNSPIDTLRYIPPSRGGPFFLTELNSLILMINEKH</sequence>
<name>A0A817XCF7_9BILA</name>
<accession>A0A817XCF7</accession>
<evidence type="ECO:0000313" key="3">
    <source>
        <dbReference type="Proteomes" id="UP000663825"/>
    </source>
</evidence>
<feature type="transmembrane region" description="Helical" evidence="1">
    <location>
        <begin position="174"/>
        <end position="196"/>
    </location>
</feature>
<dbReference type="EMBL" id="CAJNXB010004282">
    <property type="protein sequence ID" value="CAF3367750.1"/>
    <property type="molecule type" value="Genomic_DNA"/>
</dbReference>
<comment type="caution">
    <text evidence="2">The sequence shown here is derived from an EMBL/GenBank/DDBJ whole genome shotgun (WGS) entry which is preliminary data.</text>
</comment>
<evidence type="ECO:0000313" key="2">
    <source>
        <dbReference type="EMBL" id="CAF3367750.1"/>
    </source>
</evidence>
<keyword evidence="1" id="KW-0812">Transmembrane</keyword>